<dbReference type="Proteomes" id="UP000595140">
    <property type="component" value="Unassembled WGS sequence"/>
</dbReference>
<proteinExistence type="inferred from homology"/>
<name>A0A484KVS7_9ASTE</name>
<dbReference type="GO" id="GO:0009536">
    <property type="term" value="C:plastid"/>
    <property type="evidence" value="ECO:0007669"/>
    <property type="project" value="UniProtKB-SubCell"/>
</dbReference>
<dbReference type="GO" id="GO:0006310">
    <property type="term" value="P:DNA recombination"/>
    <property type="evidence" value="ECO:0007669"/>
    <property type="project" value="UniProtKB-KW"/>
</dbReference>
<keyword evidence="2" id="KW-0378">Hydrolase</keyword>
<keyword evidence="2" id="KW-0547">Nucleotide-binding</keyword>
<evidence type="ECO:0000256" key="2">
    <source>
        <dbReference type="RuleBase" id="RU363044"/>
    </source>
</evidence>
<keyword evidence="2" id="KW-0347">Helicase</keyword>
<dbReference type="PANTHER" id="PTHR10492">
    <property type="match status" value="1"/>
</dbReference>
<dbReference type="EMBL" id="OOIL02000846">
    <property type="protein sequence ID" value="VFQ69833.1"/>
    <property type="molecule type" value="Genomic_DNA"/>
</dbReference>
<dbReference type="SUPFAM" id="SSF50249">
    <property type="entry name" value="Nucleic acid-binding proteins"/>
    <property type="match status" value="2"/>
</dbReference>
<dbReference type="GO" id="GO:0005524">
    <property type="term" value="F:ATP binding"/>
    <property type="evidence" value="ECO:0007669"/>
    <property type="project" value="UniProtKB-KW"/>
</dbReference>
<dbReference type="EC" id="5.6.2.3" evidence="2"/>
<feature type="domain" description="DNA helicase Pif1-like DEAD-box helicase" evidence="3">
    <location>
        <begin position="128"/>
        <end position="234"/>
    </location>
</feature>
<keyword evidence="2" id="KW-0067">ATP-binding</keyword>
<dbReference type="GO" id="GO:0016887">
    <property type="term" value="F:ATP hydrolysis activity"/>
    <property type="evidence" value="ECO:0007669"/>
    <property type="project" value="RHEA"/>
</dbReference>
<dbReference type="CDD" id="cd18809">
    <property type="entry name" value="SF1_C_RecD"/>
    <property type="match status" value="1"/>
</dbReference>
<dbReference type="GO" id="GO:0000723">
    <property type="term" value="P:telomere maintenance"/>
    <property type="evidence" value="ECO:0007669"/>
    <property type="project" value="InterPro"/>
</dbReference>
<dbReference type="AlphaFoldDB" id="A0A484KVS7"/>
<comment type="catalytic activity">
    <reaction evidence="2">
        <text>ATP + H2O = ADP + phosphate + H(+)</text>
        <dbReference type="Rhea" id="RHEA:13065"/>
        <dbReference type="ChEBI" id="CHEBI:15377"/>
        <dbReference type="ChEBI" id="CHEBI:15378"/>
        <dbReference type="ChEBI" id="CHEBI:30616"/>
        <dbReference type="ChEBI" id="CHEBI:43474"/>
        <dbReference type="ChEBI" id="CHEBI:456216"/>
        <dbReference type="EC" id="5.6.2.3"/>
    </reaction>
</comment>
<dbReference type="Pfam" id="PF05970">
    <property type="entry name" value="PIF1"/>
    <property type="match status" value="1"/>
</dbReference>
<organism evidence="4 5">
    <name type="scientific">Cuscuta campestris</name>
    <dbReference type="NCBI Taxonomy" id="132261"/>
    <lineage>
        <taxon>Eukaryota</taxon>
        <taxon>Viridiplantae</taxon>
        <taxon>Streptophyta</taxon>
        <taxon>Embryophyta</taxon>
        <taxon>Tracheophyta</taxon>
        <taxon>Spermatophyta</taxon>
        <taxon>Magnoliopsida</taxon>
        <taxon>eudicotyledons</taxon>
        <taxon>Gunneridae</taxon>
        <taxon>Pentapetalae</taxon>
        <taxon>asterids</taxon>
        <taxon>lamiids</taxon>
        <taxon>Solanales</taxon>
        <taxon>Convolvulaceae</taxon>
        <taxon>Cuscuteae</taxon>
        <taxon>Cuscuta</taxon>
        <taxon>Cuscuta subgen. Grammica</taxon>
        <taxon>Cuscuta sect. Cleistogrammica</taxon>
    </lineage>
</organism>
<dbReference type="InterPro" id="IPR027417">
    <property type="entry name" value="P-loop_NTPase"/>
</dbReference>
<dbReference type="OrthoDB" id="3691720at2759"/>
<accession>A0A484KVS7</accession>
<protein>
    <recommendedName>
        <fullName evidence="2">ATP-dependent DNA helicase</fullName>
        <ecNumber evidence="2">5.6.2.3</ecNumber>
    </recommendedName>
</protein>
<reference evidence="4 5" key="1">
    <citation type="submission" date="2018-04" db="EMBL/GenBank/DDBJ databases">
        <authorList>
            <person name="Vogel A."/>
        </authorList>
    </citation>
    <scope>NUCLEOTIDE SEQUENCE [LARGE SCALE GENOMIC DNA]</scope>
</reference>
<dbReference type="GO" id="GO:0043139">
    <property type="term" value="F:5'-3' DNA helicase activity"/>
    <property type="evidence" value="ECO:0007669"/>
    <property type="project" value="UniProtKB-EC"/>
</dbReference>
<dbReference type="InterPro" id="IPR012340">
    <property type="entry name" value="NA-bd_OB-fold"/>
</dbReference>
<keyword evidence="5" id="KW-1185">Reference proteome</keyword>
<dbReference type="Gene3D" id="2.40.50.140">
    <property type="entry name" value="Nucleic acid-binding proteins"/>
    <property type="match status" value="2"/>
</dbReference>
<evidence type="ECO:0000313" key="4">
    <source>
        <dbReference type="EMBL" id="VFQ69833.1"/>
    </source>
</evidence>
<dbReference type="GO" id="GO:0006281">
    <property type="term" value="P:DNA repair"/>
    <property type="evidence" value="ECO:0007669"/>
    <property type="project" value="UniProtKB-KW"/>
</dbReference>
<comment type="cofactor">
    <cofactor evidence="2">
        <name>Mg(2+)</name>
        <dbReference type="ChEBI" id="CHEBI:18420"/>
    </cofactor>
</comment>
<keyword evidence="2" id="KW-0227">DNA damage</keyword>
<sequence length="702" mass="79116">MGLLTGNATADVCLEEVVMYQMPSSLRRLFTTILVFCDIPNPRELWAKYKMYLYEDFSQVHIYTPLEMETMKLKLIGDITEALGKSILTFNLTDCAIPLTIAEIQARELRAEYNINISEQDLQCAQILNRGQQIAFDSIMKSVTAKKPTMFFVDGPGRTGKTCLYRALLATIRSKKWIALATATLGIAASILRGGCTAYSRFKLLLDGNDRYTCNIGLPPHTLVLKKNCPVILLRNLNPCEGLCNGTRLICDAFHDHLISCFIAFGAYKGKHVFIPRIPLEMSRDERCAIPFKRTQFPVKLYFAMTINKSKGYTLEFAGIFLRRPVFCHGQLYVAMSRAKNATSIKMLINDEIDNSKTTNVTANIVTMDANQEITDVTPSSKSWGCKVIVLEKLNERQSRGVTYRAMIMEDSKGHKVKVMTYGQDITILDKRLEVNNTYKIFNAKVSQAIQGCKPITLTLWDTFAEVQGCEIQQALQSGFYPTIIARRISATSFKVSCRKSSNTAALEHAIEMKKWLDPLSLFAKPDDIQTTPISEVACTKNEEDVHWVEGQLQVLEPGDITFYIGCSSCNRKVDYIEEINFKCMLCGDPEAKTIKRFRILAEIKDELSALQVTLFTDTLEKIIRALELNTPMESIKCRDLNNSLESQNVTAAVKLPPRTDETSTSKTFSVLCVYDLRDEKTASPTLKRKLKVEEPSPKKQC</sequence>
<evidence type="ECO:0000256" key="1">
    <source>
        <dbReference type="ARBA" id="ARBA00004474"/>
    </source>
</evidence>
<comment type="subcellular location">
    <subcellularLocation>
        <location evidence="1">Plastid</location>
    </subcellularLocation>
</comment>
<dbReference type="PANTHER" id="PTHR10492:SF94">
    <property type="entry name" value="ATP-DEPENDENT DNA HELICASE"/>
    <property type="match status" value="1"/>
</dbReference>
<gene>
    <name evidence="4" type="ORF">CCAM_LOCUS11609</name>
</gene>
<dbReference type="Gene3D" id="3.40.50.300">
    <property type="entry name" value="P-loop containing nucleotide triphosphate hydrolases"/>
    <property type="match status" value="1"/>
</dbReference>
<keyword evidence="2" id="KW-0233">DNA recombination</keyword>
<dbReference type="SUPFAM" id="SSF52540">
    <property type="entry name" value="P-loop containing nucleoside triphosphate hydrolases"/>
    <property type="match status" value="2"/>
</dbReference>
<evidence type="ECO:0000313" key="5">
    <source>
        <dbReference type="Proteomes" id="UP000595140"/>
    </source>
</evidence>
<comment type="similarity">
    <text evidence="2">Belongs to the helicase family.</text>
</comment>
<dbReference type="InterPro" id="IPR010285">
    <property type="entry name" value="DNA_helicase_pif1-like_DEAD"/>
</dbReference>
<evidence type="ECO:0000259" key="3">
    <source>
        <dbReference type="Pfam" id="PF05970"/>
    </source>
</evidence>
<keyword evidence="2" id="KW-0234">DNA repair</keyword>